<dbReference type="InterPro" id="IPR051533">
    <property type="entry name" value="WaaL-like"/>
</dbReference>
<feature type="transmembrane region" description="Helical" evidence="6">
    <location>
        <begin position="270"/>
        <end position="290"/>
    </location>
</feature>
<proteinExistence type="predicted"/>
<feature type="transmembrane region" description="Helical" evidence="6">
    <location>
        <begin position="83"/>
        <end position="100"/>
    </location>
</feature>
<dbReference type="GO" id="GO:0016874">
    <property type="term" value="F:ligase activity"/>
    <property type="evidence" value="ECO:0007669"/>
    <property type="project" value="UniProtKB-KW"/>
</dbReference>
<dbReference type="PANTHER" id="PTHR37422:SF23">
    <property type="entry name" value="TEICHURONIC ACID BIOSYNTHESIS PROTEIN TUAE"/>
    <property type="match status" value="1"/>
</dbReference>
<feature type="compositionally biased region" description="Basic residues" evidence="5">
    <location>
        <begin position="296"/>
        <end position="313"/>
    </location>
</feature>
<feature type="transmembrane region" description="Helical" evidence="6">
    <location>
        <begin position="216"/>
        <end position="233"/>
    </location>
</feature>
<name>A0ABZ2D4A3_9SPHN</name>
<feature type="transmembrane region" description="Helical" evidence="6">
    <location>
        <begin position="474"/>
        <end position="490"/>
    </location>
</feature>
<gene>
    <name evidence="8" type="ORF">V5F89_02905</name>
</gene>
<feature type="transmembrane region" description="Helical" evidence="6">
    <location>
        <begin position="317"/>
        <end position="339"/>
    </location>
</feature>
<evidence type="ECO:0000256" key="2">
    <source>
        <dbReference type="ARBA" id="ARBA00022692"/>
    </source>
</evidence>
<evidence type="ECO:0000256" key="3">
    <source>
        <dbReference type="ARBA" id="ARBA00022989"/>
    </source>
</evidence>
<protein>
    <submittedName>
        <fullName evidence="8">O-antigen ligase family protein</fullName>
    </submittedName>
</protein>
<reference evidence="8 9" key="1">
    <citation type="submission" date="2024-02" db="EMBL/GenBank/DDBJ databases">
        <title>The whole genome sequence of five bacterial samples isolated from Abu Dhabi Sabkha-shore region.</title>
        <authorList>
            <person name="Sudalaimuthuasari N."/>
            <person name="Sarfraz B."/>
            <person name="Tuyisabe J.D."/>
            <person name="Mugisha Ntwali L.D.M."/>
            <person name="Ali A.I.A.A."/>
            <person name="Almansoori S.Z.A."/>
            <person name="Alajami H.S.A."/>
            <person name="Almeqbaali A.A.S."/>
            <person name="Kundu B."/>
            <person name="Saeed E.E."/>
            <person name="Sukumarinath V."/>
            <person name="Mishra A.K."/>
            <person name="Hazzouri K.M."/>
            <person name="Almaskari R."/>
            <person name="Sharma A.K."/>
            <person name="Amiri K.M.A."/>
        </authorList>
    </citation>
    <scope>NUCLEOTIDE SEQUENCE [LARGE SCALE GENOMIC DNA]</scope>
    <source>
        <strain evidence="9">kcgeb_sd</strain>
    </source>
</reference>
<evidence type="ECO:0000313" key="8">
    <source>
        <dbReference type="EMBL" id="WWA47875.1"/>
    </source>
</evidence>
<evidence type="ECO:0000256" key="5">
    <source>
        <dbReference type="SAM" id="MobiDB-lite"/>
    </source>
</evidence>
<evidence type="ECO:0000259" key="7">
    <source>
        <dbReference type="Pfam" id="PF04932"/>
    </source>
</evidence>
<feature type="region of interest" description="Disordered" evidence="5">
    <location>
        <begin position="293"/>
        <end position="314"/>
    </location>
</feature>
<evidence type="ECO:0000256" key="6">
    <source>
        <dbReference type="SAM" id="Phobius"/>
    </source>
</evidence>
<evidence type="ECO:0000256" key="4">
    <source>
        <dbReference type="ARBA" id="ARBA00023136"/>
    </source>
</evidence>
<accession>A0ABZ2D4A3</accession>
<dbReference type="InterPro" id="IPR007016">
    <property type="entry name" value="O-antigen_ligase-rel_domated"/>
</dbReference>
<keyword evidence="3 6" id="KW-1133">Transmembrane helix</keyword>
<feature type="transmembrane region" description="Helical" evidence="6">
    <location>
        <begin position="167"/>
        <end position="187"/>
    </location>
</feature>
<keyword evidence="2 6" id="KW-0812">Transmembrane</keyword>
<dbReference type="Pfam" id="PF04932">
    <property type="entry name" value="Wzy_C"/>
    <property type="match status" value="1"/>
</dbReference>
<feature type="transmembrane region" description="Helical" evidence="6">
    <location>
        <begin position="21"/>
        <end position="43"/>
    </location>
</feature>
<evidence type="ECO:0000256" key="1">
    <source>
        <dbReference type="ARBA" id="ARBA00004141"/>
    </source>
</evidence>
<comment type="subcellular location">
    <subcellularLocation>
        <location evidence="1">Membrane</location>
        <topology evidence="1">Multi-pass membrane protein</topology>
    </subcellularLocation>
</comment>
<dbReference type="Proteomes" id="UP001335183">
    <property type="component" value="Chromosome"/>
</dbReference>
<feature type="transmembrane region" description="Helical" evidence="6">
    <location>
        <begin position="55"/>
        <end position="71"/>
    </location>
</feature>
<organism evidence="8 9">
    <name type="scientific">Pelagerythrobacter marensis</name>
    <dbReference type="NCBI Taxonomy" id="543877"/>
    <lineage>
        <taxon>Bacteria</taxon>
        <taxon>Pseudomonadati</taxon>
        <taxon>Pseudomonadota</taxon>
        <taxon>Alphaproteobacteria</taxon>
        <taxon>Sphingomonadales</taxon>
        <taxon>Erythrobacteraceae</taxon>
        <taxon>Pelagerythrobacter</taxon>
    </lineage>
</organism>
<dbReference type="PANTHER" id="PTHR37422">
    <property type="entry name" value="TEICHURONIC ACID BIOSYNTHESIS PROTEIN TUAE"/>
    <property type="match status" value="1"/>
</dbReference>
<keyword evidence="4 6" id="KW-0472">Membrane</keyword>
<keyword evidence="9" id="KW-1185">Reference proteome</keyword>
<keyword evidence="8" id="KW-0436">Ligase</keyword>
<sequence>MSHSASQRRRASEASSKRGMLSGIFSADARLIVLAAFLLLVFLTGGSSRADMPSLAVLRPVSILVLGYALLTLSREHLLTNRAVALIAAAAMAMALLHLLPLPPEIWRALPGREGIAAIDSALGFTDAWRPLTLDPQATRNALMALVVPCAVFALAIQLTERGRETMLTVVLALGALTAVWAVLQLMGSPRGPLYLYSLTNYGAPVGLFANRNHQAVFLASLIPLVFCWALRAEGAWSDMRSARGRRGGIAIACTLLFVPLVLIGGSRAGLLALLLSICATAAIAMAISGGERRNGKASRNRGSRKRSRHGPARRSAIARFAPALAAVVVVAGLGLLTIGMGRDRAFERLVGSDPIDDLRGDILPVVWDIAIAHFPWGTGLGSFDDVFRSFEPDALLTPSYINHAHNDFVEIFMTGGLPGLAILFAALAVLAARAWAVLRRGRQGIREDALPAGALIALILLLIASLVDYPLRTPALAGYAVLLALWAGRTRSAID</sequence>
<dbReference type="RefSeq" id="WP_338446762.1">
    <property type="nucleotide sequence ID" value="NZ_CP144918.1"/>
</dbReference>
<dbReference type="EMBL" id="CP144918">
    <property type="protein sequence ID" value="WWA47875.1"/>
    <property type="molecule type" value="Genomic_DNA"/>
</dbReference>
<feature type="transmembrane region" description="Helical" evidence="6">
    <location>
        <begin position="418"/>
        <end position="439"/>
    </location>
</feature>
<feature type="transmembrane region" description="Helical" evidence="6">
    <location>
        <begin position="245"/>
        <end position="264"/>
    </location>
</feature>
<feature type="domain" description="O-antigen ligase-related" evidence="7">
    <location>
        <begin position="256"/>
        <end position="425"/>
    </location>
</feature>
<feature type="transmembrane region" description="Helical" evidence="6">
    <location>
        <begin position="451"/>
        <end position="468"/>
    </location>
</feature>
<feature type="transmembrane region" description="Helical" evidence="6">
    <location>
        <begin position="142"/>
        <end position="160"/>
    </location>
</feature>
<evidence type="ECO:0000313" key="9">
    <source>
        <dbReference type="Proteomes" id="UP001335183"/>
    </source>
</evidence>